<dbReference type="InterPro" id="IPR019008">
    <property type="entry name" value="Beta_sandwich_EMC7"/>
</dbReference>
<dbReference type="PANTHER" id="PTHR13605">
    <property type="entry name" value="ER MEMBRANE PROTEIN COMPLEX SUBUNIT 7"/>
    <property type="match status" value="1"/>
</dbReference>
<gene>
    <name evidence="9" type="ORF">PSALAMII_LOCUS7854</name>
</gene>
<accession>A0A9W4NSS6</accession>
<dbReference type="EMBL" id="CAJVPD010000257">
    <property type="protein sequence ID" value="CAG8402685.1"/>
    <property type="molecule type" value="Genomic_DNA"/>
</dbReference>
<evidence type="ECO:0000256" key="5">
    <source>
        <dbReference type="ARBA" id="ARBA00023136"/>
    </source>
</evidence>
<evidence type="ECO:0000256" key="6">
    <source>
        <dbReference type="SAM" id="MobiDB-lite"/>
    </source>
</evidence>
<feature type="transmembrane region" description="Helical" evidence="7">
    <location>
        <begin position="199"/>
        <end position="217"/>
    </location>
</feature>
<sequence>MSSVGDDGAYHVSEHHSSVHLAQVPTLSQTHFAMHFSLSAIVLLGISSLVSASLTITIPSSGPLPNPHVLPATSHATLTTLPSSAKEHILSASLTRAATFVFDLPTSATAESYLLDIRSAGGYVFAPYRVDVAADGSVLGVWETFRGNPWDNRGAEKYVVDVAGKKQDDVVVEAKVVGRKAFYEERAKFSPLSLVKNPMVLLAVVALGLMFVMPKLMENMDPEMRAEFEQHSRSSPITGATGSAMAGGGFDLAGWMAGTTAPSPAANDAPQGGATGRDTSGSTRRRG</sequence>
<comment type="caution">
    <text evidence="9">The sequence shown here is derived from an EMBL/GenBank/DDBJ whole genome shotgun (WGS) entry which is preliminary data.</text>
</comment>
<dbReference type="GO" id="GO:0072546">
    <property type="term" value="C:EMC complex"/>
    <property type="evidence" value="ECO:0007669"/>
    <property type="project" value="TreeGrafter"/>
</dbReference>
<evidence type="ECO:0000256" key="7">
    <source>
        <dbReference type="SAM" id="Phobius"/>
    </source>
</evidence>
<evidence type="ECO:0000256" key="4">
    <source>
        <dbReference type="ARBA" id="ARBA00022989"/>
    </source>
</evidence>
<feature type="domain" description="ER membrane protein complex subunit 7 beta-sandwich" evidence="8">
    <location>
        <begin position="66"/>
        <end position="202"/>
    </location>
</feature>
<keyword evidence="3" id="KW-0732">Signal</keyword>
<evidence type="ECO:0000259" key="8">
    <source>
        <dbReference type="Pfam" id="PF09430"/>
    </source>
</evidence>
<dbReference type="InterPro" id="IPR039163">
    <property type="entry name" value="EMC7"/>
</dbReference>
<feature type="region of interest" description="Disordered" evidence="6">
    <location>
        <begin position="255"/>
        <end position="287"/>
    </location>
</feature>
<evidence type="ECO:0000256" key="2">
    <source>
        <dbReference type="ARBA" id="ARBA00022692"/>
    </source>
</evidence>
<dbReference type="Proteomes" id="UP001152592">
    <property type="component" value="Unassembled WGS sequence"/>
</dbReference>
<name>A0A9W4NSS6_9EURO</name>
<reference evidence="9" key="1">
    <citation type="submission" date="2021-07" db="EMBL/GenBank/DDBJ databases">
        <authorList>
            <person name="Branca A.L. A."/>
        </authorList>
    </citation>
    <scope>NUCLEOTIDE SEQUENCE</scope>
</reference>
<dbReference type="Pfam" id="PF09430">
    <property type="entry name" value="EMC7_beta-sandw"/>
    <property type="match status" value="1"/>
</dbReference>
<evidence type="ECO:0000313" key="9">
    <source>
        <dbReference type="EMBL" id="CAG8402685.1"/>
    </source>
</evidence>
<feature type="transmembrane region" description="Helical" evidence="7">
    <location>
        <begin position="36"/>
        <end position="58"/>
    </location>
</feature>
<feature type="compositionally biased region" description="Low complexity" evidence="6">
    <location>
        <begin position="276"/>
        <end position="287"/>
    </location>
</feature>
<evidence type="ECO:0000256" key="1">
    <source>
        <dbReference type="ARBA" id="ARBA00004167"/>
    </source>
</evidence>
<proteinExistence type="predicted"/>
<dbReference type="OrthoDB" id="10259681at2759"/>
<organism evidence="9 10">
    <name type="scientific">Penicillium salamii</name>
    <dbReference type="NCBI Taxonomy" id="1612424"/>
    <lineage>
        <taxon>Eukaryota</taxon>
        <taxon>Fungi</taxon>
        <taxon>Dikarya</taxon>
        <taxon>Ascomycota</taxon>
        <taxon>Pezizomycotina</taxon>
        <taxon>Eurotiomycetes</taxon>
        <taxon>Eurotiomycetidae</taxon>
        <taxon>Eurotiales</taxon>
        <taxon>Aspergillaceae</taxon>
        <taxon>Penicillium</taxon>
    </lineage>
</organism>
<keyword evidence="2 7" id="KW-0812">Transmembrane</keyword>
<comment type="subcellular location">
    <subcellularLocation>
        <location evidence="1">Membrane</location>
        <topology evidence="1">Single-pass membrane protein</topology>
    </subcellularLocation>
</comment>
<evidence type="ECO:0000256" key="3">
    <source>
        <dbReference type="ARBA" id="ARBA00022729"/>
    </source>
</evidence>
<keyword evidence="4 7" id="KW-1133">Transmembrane helix</keyword>
<evidence type="ECO:0000313" key="10">
    <source>
        <dbReference type="Proteomes" id="UP001152592"/>
    </source>
</evidence>
<dbReference type="AlphaFoldDB" id="A0A9W4NSS6"/>
<dbReference type="PANTHER" id="PTHR13605:SF4">
    <property type="entry name" value="ER MEMBRANE PROTEIN COMPLEX SUBUNIT 7"/>
    <property type="match status" value="1"/>
</dbReference>
<keyword evidence="5 7" id="KW-0472">Membrane</keyword>
<protein>
    <recommendedName>
        <fullName evidence="8">ER membrane protein complex subunit 7 beta-sandwich domain-containing protein</fullName>
    </recommendedName>
</protein>